<sequence>MVMSIFLTGATGFIGSAVLRQLRLQGRDVTALVRSPDKAAKIEALGATAVIGDITDTELVTEQAIASDGVIHLASPGDASSRDVDDAFVTAVFAGLEGSDKRYVHTSGIWVWGSNPDIAEDSPRNAPPITAWRWEIEKRVLEAQGVSTTLIAPAVVFGHGAGIPALFIDGEYGSGIAPAVRLVGDGSQHWVTVHVDDLAELYILAFDLGESGSTYIGASGENPTVREIGEAAAAGQGLDSRVEAQTVEETRARLGEQFADALLLDQQARGSAARIDLGWEPNGPSILDELRTGSYAAKN</sequence>
<dbReference type="EMBL" id="FUYG01000010">
    <property type="protein sequence ID" value="SKB01740.1"/>
    <property type="molecule type" value="Genomic_DNA"/>
</dbReference>
<dbReference type="Gene3D" id="3.40.50.720">
    <property type="entry name" value="NAD(P)-binding Rossmann-like Domain"/>
    <property type="match status" value="1"/>
</dbReference>
<proteinExistence type="predicted"/>
<name>A0A1T4YJ60_9MICO</name>
<organism evidence="2 3">
    <name type="scientific">Agreia bicolorata</name>
    <dbReference type="NCBI Taxonomy" id="110935"/>
    <lineage>
        <taxon>Bacteria</taxon>
        <taxon>Bacillati</taxon>
        <taxon>Actinomycetota</taxon>
        <taxon>Actinomycetes</taxon>
        <taxon>Micrococcales</taxon>
        <taxon>Microbacteriaceae</taxon>
        <taxon>Agreia</taxon>
    </lineage>
</organism>
<protein>
    <submittedName>
        <fullName evidence="2">Nucleoside-diphosphate-sugar epimerase</fullName>
    </submittedName>
</protein>
<gene>
    <name evidence="2" type="ORF">SAMN06295879_3324</name>
</gene>
<dbReference type="GO" id="GO:0005737">
    <property type="term" value="C:cytoplasm"/>
    <property type="evidence" value="ECO:0007669"/>
    <property type="project" value="TreeGrafter"/>
</dbReference>
<dbReference type="SUPFAM" id="SSF51735">
    <property type="entry name" value="NAD(P)-binding Rossmann-fold domains"/>
    <property type="match status" value="1"/>
</dbReference>
<reference evidence="3" key="1">
    <citation type="submission" date="2017-02" db="EMBL/GenBank/DDBJ databases">
        <authorList>
            <person name="Varghese N."/>
            <person name="Submissions S."/>
        </authorList>
    </citation>
    <scope>NUCLEOTIDE SEQUENCE [LARGE SCALE GENOMIC DNA]</scope>
    <source>
        <strain evidence="3">VKM Ac-2052</strain>
    </source>
</reference>
<dbReference type="PANTHER" id="PTHR48079">
    <property type="entry name" value="PROTEIN YEEZ"/>
    <property type="match status" value="1"/>
</dbReference>
<dbReference type="PANTHER" id="PTHR48079:SF6">
    <property type="entry name" value="NAD(P)-BINDING DOMAIN-CONTAINING PROTEIN-RELATED"/>
    <property type="match status" value="1"/>
</dbReference>
<evidence type="ECO:0000259" key="1">
    <source>
        <dbReference type="Pfam" id="PF01370"/>
    </source>
</evidence>
<dbReference type="Pfam" id="PF01370">
    <property type="entry name" value="Epimerase"/>
    <property type="match status" value="1"/>
</dbReference>
<evidence type="ECO:0000313" key="2">
    <source>
        <dbReference type="EMBL" id="SKB01740.1"/>
    </source>
</evidence>
<dbReference type="AlphaFoldDB" id="A0A1T4YJ60"/>
<dbReference type="GO" id="GO:0004029">
    <property type="term" value="F:aldehyde dehydrogenase (NAD+) activity"/>
    <property type="evidence" value="ECO:0007669"/>
    <property type="project" value="TreeGrafter"/>
</dbReference>
<dbReference type="InterPro" id="IPR001509">
    <property type="entry name" value="Epimerase_deHydtase"/>
</dbReference>
<feature type="domain" description="NAD-dependent epimerase/dehydratase" evidence="1">
    <location>
        <begin position="5"/>
        <end position="212"/>
    </location>
</feature>
<dbReference type="InterPro" id="IPR051783">
    <property type="entry name" value="NAD(P)-dependent_oxidoreduct"/>
</dbReference>
<accession>A0A1T4YJ60</accession>
<evidence type="ECO:0000313" key="3">
    <source>
        <dbReference type="Proteomes" id="UP000189735"/>
    </source>
</evidence>
<dbReference type="InterPro" id="IPR036291">
    <property type="entry name" value="NAD(P)-bd_dom_sf"/>
</dbReference>
<dbReference type="Proteomes" id="UP000189735">
    <property type="component" value="Unassembled WGS sequence"/>
</dbReference>